<comment type="caution">
    <text evidence="2">The sequence shown here is derived from an EMBL/GenBank/DDBJ whole genome shotgun (WGS) entry which is preliminary data.</text>
</comment>
<sequence length="464" mass="51060">MVAASSADGMNSPVLGSMHGCDELASAFRALQWRVKAHAPKVVCSFCKRKFKIYQDLQSHITTKHAEELRLMQRTCRLSPLAMTHSDLHEKAFFAMMFTHCFRGKELGDAFLSIESGEVDQVVKPQRVPTFGKGICLPAGSFDKASWLLGQLSRSQASDSLGQATPVHRLDAATGGLLVLAFLSEPNFADTADVLTASLGSSDRPLTQKEQKRKDKAAYAASRVALLPVSLKMRTVFSPIAAWACLLNGRVPDAAELSWYFTTFRKAMKGGDAKGIAATWNILADSAAQQRAAHEVRETWRLTRLQRWLAANRNDARSEGLQASFALVKRLRGIAGAQEYKGCEPSAKEMRWFQRGVIVPLVGTSAASWSAGDTAFRPQLRKTRSALRILSATFAEGLVKKRYRALVRGSFPLGFEGRSEEYGKRSVTRFTSVVAPVESALWIYGRSREDGTSFADICQCLALR</sequence>
<gene>
    <name evidence="2" type="ORF">AK812_SmicGene14225</name>
</gene>
<organism evidence="2 3">
    <name type="scientific">Symbiodinium microadriaticum</name>
    <name type="common">Dinoflagellate</name>
    <name type="synonym">Zooxanthella microadriatica</name>
    <dbReference type="NCBI Taxonomy" id="2951"/>
    <lineage>
        <taxon>Eukaryota</taxon>
        <taxon>Sar</taxon>
        <taxon>Alveolata</taxon>
        <taxon>Dinophyceae</taxon>
        <taxon>Suessiales</taxon>
        <taxon>Symbiodiniaceae</taxon>
        <taxon>Symbiodinium</taxon>
    </lineage>
</organism>
<dbReference type="OrthoDB" id="447709at2759"/>
<evidence type="ECO:0000313" key="2">
    <source>
        <dbReference type="EMBL" id="OLQ02884.1"/>
    </source>
</evidence>
<dbReference type="Proteomes" id="UP000186817">
    <property type="component" value="Unassembled WGS sequence"/>
</dbReference>
<dbReference type="PROSITE" id="PS00028">
    <property type="entry name" value="ZINC_FINGER_C2H2_1"/>
    <property type="match status" value="1"/>
</dbReference>
<reference evidence="2 3" key="1">
    <citation type="submission" date="2016-02" db="EMBL/GenBank/DDBJ databases">
        <title>Genome analysis of coral dinoflagellate symbionts highlights evolutionary adaptations to a symbiotic lifestyle.</title>
        <authorList>
            <person name="Aranda M."/>
            <person name="Li Y."/>
            <person name="Liew Y.J."/>
            <person name="Baumgarten S."/>
            <person name="Simakov O."/>
            <person name="Wilson M."/>
            <person name="Piel J."/>
            <person name="Ashoor H."/>
            <person name="Bougouffa S."/>
            <person name="Bajic V.B."/>
            <person name="Ryu T."/>
            <person name="Ravasi T."/>
            <person name="Bayer T."/>
            <person name="Micklem G."/>
            <person name="Kim H."/>
            <person name="Bhak J."/>
            <person name="Lajeunesse T.C."/>
            <person name="Voolstra C.R."/>
        </authorList>
    </citation>
    <scope>NUCLEOTIDE SEQUENCE [LARGE SCALE GENOMIC DNA]</scope>
    <source>
        <strain evidence="2 3">CCMP2467</strain>
    </source>
</reference>
<keyword evidence="3" id="KW-1185">Reference proteome</keyword>
<evidence type="ECO:0000259" key="1">
    <source>
        <dbReference type="PROSITE" id="PS00028"/>
    </source>
</evidence>
<dbReference type="InterPro" id="IPR013087">
    <property type="entry name" value="Znf_C2H2_type"/>
</dbReference>
<evidence type="ECO:0000313" key="3">
    <source>
        <dbReference type="Proteomes" id="UP000186817"/>
    </source>
</evidence>
<dbReference type="AlphaFoldDB" id="A0A1Q9E624"/>
<name>A0A1Q9E624_SYMMI</name>
<dbReference type="EMBL" id="LSRX01000251">
    <property type="protein sequence ID" value="OLQ02884.1"/>
    <property type="molecule type" value="Genomic_DNA"/>
</dbReference>
<proteinExistence type="predicted"/>
<protein>
    <recommendedName>
        <fullName evidence="1">C2H2-type domain-containing protein</fullName>
    </recommendedName>
</protein>
<accession>A0A1Q9E624</accession>
<feature type="domain" description="C2H2-type" evidence="1">
    <location>
        <begin position="44"/>
        <end position="65"/>
    </location>
</feature>